<dbReference type="AlphaFoldDB" id="A0A2W2GI15"/>
<dbReference type="PROSITE" id="PS51257">
    <property type="entry name" value="PROKAR_LIPOPROTEIN"/>
    <property type="match status" value="1"/>
</dbReference>
<comment type="caution">
    <text evidence="2">The sequence shown here is derived from an EMBL/GenBank/DDBJ whole genome shotgun (WGS) entry which is preliminary data.</text>
</comment>
<keyword evidence="1" id="KW-0732">Signal</keyword>
<accession>A0A2W2GI15</accession>
<dbReference type="EMBL" id="POUA01000252">
    <property type="protein sequence ID" value="PZG36778.1"/>
    <property type="molecule type" value="Genomic_DNA"/>
</dbReference>
<feature type="signal peptide" evidence="1">
    <location>
        <begin position="1"/>
        <end position="24"/>
    </location>
</feature>
<reference evidence="2 3" key="1">
    <citation type="submission" date="2018-01" db="EMBL/GenBank/DDBJ databases">
        <title>Draft genome sequence of Sphaerisporangium sp. 7K107.</title>
        <authorList>
            <person name="Sahin N."/>
            <person name="Saygin H."/>
            <person name="Ay H."/>
        </authorList>
    </citation>
    <scope>NUCLEOTIDE SEQUENCE [LARGE SCALE GENOMIC DNA]</scope>
    <source>
        <strain evidence="2 3">7K107</strain>
    </source>
</reference>
<sequence length="300" mass="32638">MPKSIRAACAAVPLALLAACGSAATPTAASPEATGSETTRRVENIIADCMKGRGFQYVPFVAPPLRPSSETAGKALTGDHAAMRAHRQKQGYGVFAIYVYPQELGNPMVEPDETAKPKVVDPNNKIITSLSKSQYAAYREAEDRCYADAIEQVTGKRIEGLFDHFEQAEESARRTAEQELDGDAELVELAAATASCLKAKGYSVPSTKPTAIASRGRERFEAVKRPMGEKIPDDVAEGLGADKVERYEPNLTVEQARPYLDREVKDALDDLACGKDFYAAFLPAQREIEQRVHRDFGLSP</sequence>
<proteinExistence type="predicted"/>
<protein>
    <recommendedName>
        <fullName evidence="4">Lipoprotein</fullName>
    </recommendedName>
</protein>
<feature type="chain" id="PRO_5039115437" description="Lipoprotein" evidence="1">
    <location>
        <begin position="25"/>
        <end position="300"/>
    </location>
</feature>
<name>A0A2W2GI15_9ACTN</name>
<gene>
    <name evidence="2" type="ORF">C1I98_26460</name>
</gene>
<organism evidence="2 3">
    <name type="scientific">Spongiactinospora gelatinilytica</name>
    <dbReference type="NCBI Taxonomy" id="2666298"/>
    <lineage>
        <taxon>Bacteria</taxon>
        <taxon>Bacillati</taxon>
        <taxon>Actinomycetota</taxon>
        <taxon>Actinomycetes</taxon>
        <taxon>Streptosporangiales</taxon>
        <taxon>Streptosporangiaceae</taxon>
        <taxon>Spongiactinospora</taxon>
    </lineage>
</organism>
<dbReference type="Proteomes" id="UP000248544">
    <property type="component" value="Unassembled WGS sequence"/>
</dbReference>
<evidence type="ECO:0000256" key="1">
    <source>
        <dbReference type="SAM" id="SignalP"/>
    </source>
</evidence>
<dbReference type="RefSeq" id="WP_111170141.1">
    <property type="nucleotide sequence ID" value="NZ_POUA01000252.1"/>
</dbReference>
<evidence type="ECO:0008006" key="4">
    <source>
        <dbReference type="Google" id="ProtNLM"/>
    </source>
</evidence>
<evidence type="ECO:0000313" key="2">
    <source>
        <dbReference type="EMBL" id="PZG36778.1"/>
    </source>
</evidence>
<evidence type="ECO:0000313" key="3">
    <source>
        <dbReference type="Proteomes" id="UP000248544"/>
    </source>
</evidence>
<keyword evidence="3" id="KW-1185">Reference proteome</keyword>